<dbReference type="AlphaFoldDB" id="A0A820SY34"/>
<gene>
    <name evidence="1" type="ORF">OKA104_LOCUS54474</name>
</gene>
<proteinExistence type="predicted"/>
<reference evidence="1" key="1">
    <citation type="submission" date="2021-02" db="EMBL/GenBank/DDBJ databases">
        <authorList>
            <person name="Nowell W R."/>
        </authorList>
    </citation>
    <scope>NUCLEOTIDE SEQUENCE</scope>
</reference>
<evidence type="ECO:0000313" key="2">
    <source>
        <dbReference type="Proteomes" id="UP000663881"/>
    </source>
</evidence>
<sequence length="112" mass="12587">TLAILYSIGDGKFHRWDSPEKNCLPADLTSLVTESSNTSILTVGFSDDHKYLSIICSDSSLFIRSCPSLSSMHRLSINCLPTLLYYHPRYLLSSTDASSKQYWIAVNDKHNI</sequence>
<organism evidence="1 2">
    <name type="scientific">Adineta steineri</name>
    <dbReference type="NCBI Taxonomy" id="433720"/>
    <lineage>
        <taxon>Eukaryota</taxon>
        <taxon>Metazoa</taxon>
        <taxon>Spiralia</taxon>
        <taxon>Gnathifera</taxon>
        <taxon>Rotifera</taxon>
        <taxon>Eurotatoria</taxon>
        <taxon>Bdelloidea</taxon>
        <taxon>Adinetida</taxon>
        <taxon>Adinetidae</taxon>
        <taxon>Adineta</taxon>
    </lineage>
</organism>
<comment type="caution">
    <text evidence="1">The sequence shown here is derived from an EMBL/GenBank/DDBJ whole genome shotgun (WGS) entry which is preliminary data.</text>
</comment>
<dbReference type="EMBL" id="CAJOAY010036394">
    <property type="protein sequence ID" value="CAF4457056.1"/>
    <property type="molecule type" value="Genomic_DNA"/>
</dbReference>
<protein>
    <submittedName>
        <fullName evidence="1">Uncharacterized protein</fullName>
    </submittedName>
</protein>
<feature type="non-terminal residue" evidence="1">
    <location>
        <position position="112"/>
    </location>
</feature>
<dbReference type="SUPFAM" id="SSF50978">
    <property type="entry name" value="WD40 repeat-like"/>
    <property type="match status" value="1"/>
</dbReference>
<dbReference type="Proteomes" id="UP000663881">
    <property type="component" value="Unassembled WGS sequence"/>
</dbReference>
<evidence type="ECO:0000313" key="1">
    <source>
        <dbReference type="EMBL" id="CAF4457056.1"/>
    </source>
</evidence>
<dbReference type="InterPro" id="IPR036322">
    <property type="entry name" value="WD40_repeat_dom_sf"/>
</dbReference>
<feature type="non-terminal residue" evidence="1">
    <location>
        <position position="1"/>
    </location>
</feature>
<accession>A0A820SY34</accession>
<name>A0A820SY34_9BILA</name>